<name>A0A444WTX0_ARAHY</name>
<organism evidence="8 9">
    <name type="scientific">Arachis hypogaea</name>
    <name type="common">Peanut</name>
    <dbReference type="NCBI Taxonomy" id="3818"/>
    <lineage>
        <taxon>Eukaryota</taxon>
        <taxon>Viridiplantae</taxon>
        <taxon>Streptophyta</taxon>
        <taxon>Embryophyta</taxon>
        <taxon>Tracheophyta</taxon>
        <taxon>Spermatophyta</taxon>
        <taxon>Magnoliopsida</taxon>
        <taxon>eudicotyledons</taxon>
        <taxon>Gunneridae</taxon>
        <taxon>Pentapetalae</taxon>
        <taxon>rosids</taxon>
        <taxon>fabids</taxon>
        <taxon>Fabales</taxon>
        <taxon>Fabaceae</taxon>
        <taxon>Papilionoideae</taxon>
        <taxon>50 kb inversion clade</taxon>
        <taxon>dalbergioids sensu lato</taxon>
        <taxon>Dalbergieae</taxon>
        <taxon>Pterocarpus clade</taxon>
        <taxon>Arachis</taxon>
    </lineage>
</organism>
<evidence type="ECO:0000256" key="6">
    <source>
        <dbReference type="SAM" id="MobiDB-lite"/>
    </source>
</evidence>
<dbReference type="AlphaFoldDB" id="A0A444WTX0"/>
<dbReference type="FunFam" id="3.30.710.10:FF:000168">
    <property type="entry name" value="BTB/POZ domain-containing protein At1g03010"/>
    <property type="match status" value="1"/>
</dbReference>
<evidence type="ECO:0000313" key="9">
    <source>
        <dbReference type="Proteomes" id="UP000289738"/>
    </source>
</evidence>
<feature type="domain" description="NPH3" evidence="7">
    <location>
        <begin position="225"/>
        <end position="501"/>
    </location>
</feature>
<accession>A0A444WTX0</accession>
<dbReference type="Pfam" id="PF03000">
    <property type="entry name" value="NPH3"/>
    <property type="match status" value="1"/>
</dbReference>
<keyword evidence="5" id="KW-0175">Coiled coil</keyword>
<comment type="pathway">
    <text evidence="1">Protein modification; protein ubiquitination.</text>
</comment>
<feature type="compositionally biased region" description="Low complexity" evidence="6">
    <location>
        <begin position="570"/>
        <end position="584"/>
    </location>
</feature>
<dbReference type="UniPathway" id="UPA00143"/>
<reference evidence="8 9" key="1">
    <citation type="submission" date="2019-01" db="EMBL/GenBank/DDBJ databases">
        <title>Sequencing of cultivated peanut Arachis hypogaea provides insights into genome evolution and oil improvement.</title>
        <authorList>
            <person name="Chen X."/>
        </authorList>
    </citation>
    <scope>NUCLEOTIDE SEQUENCE [LARGE SCALE GENOMIC DNA]</scope>
    <source>
        <strain evidence="9">cv. Fuhuasheng</strain>
        <tissue evidence="8">Leaves</tissue>
    </source>
</reference>
<protein>
    <recommendedName>
        <fullName evidence="7">NPH3 domain-containing protein</fullName>
    </recommendedName>
</protein>
<keyword evidence="3" id="KW-0833">Ubl conjugation pathway</keyword>
<sequence length="631" mass="70541">MVDRGQENNTAATTPDLSLKKKELLSSAMKRTSEWIFSQEIPSDVIVQVGEASFSLHKVVNRFKHIRIFPLVSKCGYIRKLVSESHDADVSLIELSDVPGGAEGFELAAKFCYGINFEITVENIAMLRCMAEYLEMTEDYAVGNLVGRTDAYLNEVALKTISGAVSILHMSEKLLPVAEKAKLVSKCIDAIAYIACKESQFCTSSARSDSGSDGVVSHHQRPVVDWWSEDLTVLRIDIFQRVLTAMMARGFKQYAIGPILMLYAQKSLRGLDIFAKGRKKIEPRQEHEKRVVLETIVSLLPREKNAMSVSFLSMLLRSAIYLETTVACRLDLEKRMAMQLGHAVLDDLLIPSYSFTGDTLFDVDTVQRIMTNYLESHLGNHLVYNQDVEYFSPPQTDVERVGKLMENYLSEIATDRNLTIAKFTNLAELIPEQSKPTEDGMYRAIDIYLKAHPNLSDMERKKVCGVMDCQKLSREACAHAAQNDRLPVQTVVQVLYYEQQRLRDAMNNGSSASGESPSSGQSKTSVFHHPVSNELSTLRRENQDLKLELVKLKMKLKEIENSTLIKSGISSPMISASPSSAADKPPLPRKSFISSVSKKLGKLSPFLRADGIAPFSKGRTKPNKNRRHSIS</sequence>
<evidence type="ECO:0000256" key="4">
    <source>
        <dbReference type="PROSITE-ProRule" id="PRU00982"/>
    </source>
</evidence>
<dbReference type="InterPro" id="IPR011333">
    <property type="entry name" value="SKP1/BTB/POZ_sf"/>
</dbReference>
<feature type="compositionally biased region" description="Low complexity" evidence="6">
    <location>
        <begin position="509"/>
        <end position="525"/>
    </location>
</feature>
<proteinExistence type="inferred from homology"/>
<evidence type="ECO:0000256" key="2">
    <source>
        <dbReference type="ARBA" id="ARBA00022553"/>
    </source>
</evidence>
<feature type="region of interest" description="Disordered" evidence="6">
    <location>
        <begin position="570"/>
        <end position="591"/>
    </location>
</feature>
<feature type="region of interest" description="Disordered" evidence="6">
    <location>
        <begin position="506"/>
        <end position="527"/>
    </location>
</feature>
<dbReference type="InterPro" id="IPR027356">
    <property type="entry name" value="NPH3_dom"/>
</dbReference>
<evidence type="ECO:0000256" key="3">
    <source>
        <dbReference type="ARBA" id="ARBA00022786"/>
    </source>
</evidence>
<comment type="similarity">
    <text evidence="4">Belongs to the NPH3 family.</text>
</comment>
<evidence type="ECO:0000259" key="7">
    <source>
        <dbReference type="PROSITE" id="PS51649"/>
    </source>
</evidence>
<dbReference type="Gene3D" id="3.30.710.10">
    <property type="entry name" value="Potassium Channel Kv1.1, Chain A"/>
    <property type="match status" value="1"/>
</dbReference>
<dbReference type="Proteomes" id="UP000289738">
    <property type="component" value="Unassembled WGS sequence"/>
</dbReference>
<evidence type="ECO:0000256" key="1">
    <source>
        <dbReference type="ARBA" id="ARBA00004906"/>
    </source>
</evidence>
<keyword evidence="9" id="KW-1185">Reference proteome</keyword>
<gene>
    <name evidence="8" type="ORF">Ahy_Scaffold1g106978</name>
</gene>
<comment type="caution">
    <text evidence="8">The sequence shown here is derived from an EMBL/GenBank/DDBJ whole genome shotgun (WGS) entry which is preliminary data.</text>
</comment>
<dbReference type="InterPro" id="IPR043454">
    <property type="entry name" value="NPH3/RPT2-like"/>
</dbReference>
<dbReference type="EMBL" id="SDMP01000021">
    <property type="protein sequence ID" value="RYQ80861.1"/>
    <property type="molecule type" value="Genomic_DNA"/>
</dbReference>
<keyword evidence="2" id="KW-0597">Phosphoprotein</keyword>
<evidence type="ECO:0000256" key="5">
    <source>
        <dbReference type="SAM" id="Coils"/>
    </source>
</evidence>
<evidence type="ECO:0000313" key="8">
    <source>
        <dbReference type="EMBL" id="RYQ80861.1"/>
    </source>
</evidence>
<feature type="compositionally biased region" description="Basic residues" evidence="6">
    <location>
        <begin position="618"/>
        <end position="631"/>
    </location>
</feature>
<feature type="coiled-coil region" evidence="5">
    <location>
        <begin position="535"/>
        <end position="562"/>
    </location>
</feature>
<dbReference type="PROSITE" id="PS51649">
    <property type="entry name" value="NPH3"/>
    <property type="match status" value="1"/>
</dbReference>
<dbReference type="SUPFAM" id="SSF54695">
    <property type="entry name" value="POZ domain"/>
    <property type="match status" value="1"/>
</dbReference>
<dbReference type="GO" id="GO:0016567">
    <property type="term" value="P:protein ubiquitination"/>
    <property type="evidence" value="ECO:0007669"/>
    <property type="project" value="UniProtKB-UniPathway"/>
</dbReference>
<feature type="region of interest" description="Disordered" evidence="6">
    <location>
        <begin position="611"/>
        <end position="631"/>
    </location>
</feature>
<dbReference type="PANTHER" id="PTHR32370">
    <property type="entry name" value="OS12G0117600 PROTEIN"/>
    <property type="match status" value="1"/>
</dbReference>
<dbReference type="STRING" id="3818.A0A444WTX0"/>